<dbReference type="EMBL" id="VOBQ01000011">
    <property type="protein sequence ID" value="TWO70703.1"/>
    <property type="molecule type" value="Genomic_DNA"/>
</dbReference>
<comment type="caution">
    <text evidence="2">The sequence shown here is derived from an EMBL/GenBank/DDBJ whole genome shotgun (WGS) entry which is preliminary data.</text>
</comment>
<keyword evidence="1" id="KW-0812">Transmembrane</keyword>
<feature type="transmembrane region" description="Helical" evidence="1">
    <location>
        <begin position="39"/>
        <end position="60"/>
    </location>
</feature>
<keyword evidence="1" id="KW-1133">Transmembrane helix</keyword>
<sequence>MTEPFLMLRTAVVLLVLTAGGGLLMAAMRFAGKARPPHWLAMLHGLLAGSALTLIAYAGFTSTLSGQAWLGLALLALAALGGVFLNLRYHMNEIPLPIPIVLGHAVLAAVGVVLVAMAVW</sequence>
<feature type="transmembrane region" description="Helical" evidence="1">
    <location>
        <begin position="66"/>
        <end position="87"/>
    </location>
</feature>
<keyword evidence="3" id="KW-1185">Reference proteome</keyword>
<proteinExistence type="predicted"/>
<organism evidence="2 3">
    <name type="scientific">Caenimonas sedimenti</name>
    <dbReference type="NCBI Taxonomy" id="2596921"/>
    <lineage>
        <taxon>Bacteria</taxon>
        <taxon>Pseudomonadati</taxon>
        <taxon>Pseudomonadota</taxon>
        <taxon>Betaproteobacteria</taxon>
        <taxon>Burkholderiales</taxon>
        <taxon>Comamonadaceae</taxon>
        <taxon>Caenimonas</taxon>
    </lineage>
</organism>
<evidence type="ECO:0000256" key="1">
    <source>
        <dbReference type="SAM" id="Phobius"/>
    </source>
</evidence>
<feature type="transmembrane region" description="Helical" evidence="1">
    <location>
        <begin position="99"/>
        <end position="119"/>
    </location>
</feature>
<dbReference type="OrthoDB" id="8912972at2"/>
<feature type="transmembrane region" description="Helical" evidence="1">
    <location>
        <begin position="6"/>
        <end position="27"/>
    </location>
</feature>
<reference evidence="2 3" key="1">
    <citation type="submission" date="2019-07" db="EMBL/GenBank/DDBJ databases">
        <title>Caenimonas sedimenti sp. nov., isolated from activated sludge.</title>
        <authorList>
            <person name="Xu J."/>
        </authorList>
    </citation>
    <scope>NUCLEOTIDE SEQUENCE [LARGE SCALE GENOMIC DNA]</scope>
    <source>
        <strain evidence="2 3">HX-9-20</strain>
    </source>
</reference>
<evidence type="ECO:0000313" key="2">
    <source>
        <dbReference type="EMBL" id="TWO70703.1"/>
    </source>
</evidence>
<dbReference type="AlphaFoldDB" id="A0A562ZQ91"/>
<protein>
    <recommendedName>
        <fullName evidence="4">DUF423 domain-containing protein</fullName>
    </recommendedName>
</protein>
<keyword evidence="1" id="KW-0472">Membrane</keyword>
<accession>A0A562ZQ91</accession>
<dbReference type="Proteomes" id="UP000318199">
    <property type="component" value="Unassembled WGS sequence"/>
</dbReference>
<gene>
    <name evidence="2" type="ORF">FN976_14205</name>
</gene>
<name>A0A562ZQ91_9BURK</name>
<dbReference type="RefSeq" id="WP_145893695.1">
    <property type="nucleotide sequence ID" value="NZ_VOBQ01000011.1"/>
</dbReference>
<evidence type="ECO:0000313" key="3">
    <source>
        <dbReference type="Proteomes" id="UP000318199"/>
    </source>
</evidence>
<evidence type="ECO:0008006" key="4">
    <source>
        <dbReference type="Google" id="ProtNLM"/>
    </source>
</evidence>